<proteinExistence type="inferred from homology"/>
<evidence type="ECO:0000256" key="1">
    <source>
        <dbReference type="ARBA" id="ARBA00009183"/>
    </source>
</evidence>
<evidence type="ECO:0000256" key="4">
    <source>
        <dbReference type="ARBA" id="ARBA00023002"/>
    </source>
</evidence>
<dbReference type="AlphaFoldDB" id="A0A7S3VAU8"/>
<dbReference type="SUPFAM" id="SSF51905">
    <property type="entry name" value="FAD/NAD(P)-binding domain"/>
    <property type="match status" value="1"/>
</dbReference>
<keyword evidence="3" id="KW-0274">FAD</keyword>
<dbReference type="PANTHER" id="PTHR23023">
    <property type="entry name" value="DIMETHYLANILINE MONOOXYGENASE"/>
    <property type="match status" value="1"/>
</dbReference>
<evidence type="ECO:0000256" key="3">
    <source>
        <dbReference type="ARBA" id="ARBA00022827"/>
    </source>
</evidence>
<evidence type="ECO:0000256" key="5">
    <source>
        <dbReference type="SAM" id="MobiDB-lite"/>
    </source>
</evidence>
<comment type="similarity">
    <text evidence="1">Belongs to the FMO family.</text>
</comment>
<feature type="compositionally biased region" description="Low complexity" evidence="5">
    <location>
        <begin position="8"/>
        <end position="23"/>
    </location>
</feature>
<dbReference type="GO" id="GO:0050660">
    <property type="term" value="F:flavin adenine dinucleotide binding"/>
    <property type="evidence" value="ECO:0007669"/>
    <property type="project" value="InterPro"/>
</dbReference>
<sequence>MEDHADTDSTPDLSVSSASSDASPTVAVIGCGPGGMFFLHALATRRKQLEATNDLDGLSKLPSVTCFEMSSSPGGVWRSNDSHTTSSDNNTGTDTGMEASEIESNEEDRKEEMEKDEDKNAQMYQALWTNANSGNIEFFDYTFLDHFNRSMPLFLPRKHVLEYMIARVTQHEDVFRHVRFNTAVKSVTCDDLSEKFAVNFNSVDAADAGTGTDNDDVTTEYFDKCIWASGLNGKPYCAETVKEILTKGKYKGTMVHSAEIDKIGADVKGKRILMVGDSFSAEDLALQCIKLGAERIYATSRQCMGVINDHVSWPEDRVEVLKYSTLSGIKDDGTGTTIITKGTRKSDGQEGPLFGDHEIEDISIVIFCTGYETNFEILGRFLKPYLVEDYGDYDDWDSDGDEFGWEVEKDWKMKPNVLTPILGDVTPGAELEPNSDFVAECTYKRANIENPNMMYIHEQSSFPLLEIDIAAYRCMRLVLGEVELPEKDQMRHENRLHLLDDMDNIGQRLKIDEEYRKAVVLQVDWYDPRVERIEYECQVHAVKCVARAMEDARYPISFGTNGELNKMGKRMLHHSVLDMDARNSIPKQDKGWRTFRDTDTDKYSSMITGTKPIALKGRWIDIDIDED</sequence>
<protein>
    <submittedName>
        <fullName evidence="6">Uncharacterized protein</fullName>
    </submittedName>
</protein>
<reference evidence="6" key="1">
    <citation type="submission" date="2021-01" db="EMBL/GenBank/DDBJ databases">
        <authorList>
            <person name="Corre E."/>
            <person name="Pelletier E."/>
            <person name="Niang G."/>
            <person name="Scheremetjew M."/>
            <person name="Finn R."/>
            <person name="Kale V."/>
            <person name="Holt S."/>
            <person name="Cochrane G."/>
            <person name="Meng A."/>
            <person name="Brown T."/>
            <person name="Cohen L."/>
        </authorList>
    </citation>
    <scope>NUCLEOTIDE SEQUENCE</scope>
    <source>
        <strain evidence="6">MM31A-1</strain>
    </source>
</reference>
<feature type="compositionally biased region" description="Basic and acidic residues" evidence="5">
    <location>
        <begin position="107"/>
        <end position="118"/>
    </location>
</feature>
<evidence type="ECO:0000256" key="2">
    <source>
        <dbReference type="ARBA" id="ARBA00022630"/>
    </source>
</evidence>
<keyword evidence="2" id="KW-0285">Flavoprotein</keyword>
<dbReference type="GO" id="GO:0004499">
    <property type="term" value="F:N,N-dimethylaniline monooxygenase activity"/>
    <property type="evidence" value="ECO:0007669"/>
    <property type="project" value="InterPro"/>
</dbReference>
<dbReference type="InterPro" id="IPR020946">
    <property type="entry name" value="Flavin_mOase-like"/>
</dbReference>
<evidence type="ECO:0000313" key="6">
    <source>
        <dbReference type="EMBL" id="CAE0467754.1"/>
    </source>
</evidence>
<name>A0A7S3VAU8_9STRA</name>
<feature type="region of interest" description="Disordered" evidence="5">
    <location>
        <begin position="72"/>
        <end position="118"/>
    </location>
</feature>
<gene>
    <name evidence="6" type="ORF">CDEB00056_LOCUS12607</name>
</gene>
<feature type="region of interest" description="Disordered" evidence="5">
    <location>
        <begin position="1"/>
        <end position="23"/>
    </location>
</feature>
<dbReference type="EMBL" id="HBIO01016371">
    <property type="protein sequence ID" value="CAE0467754.1"/>
    <property type="molecule type" value="Transcribed_RNA"/>
</dbReference>
<dbReference type="GO" id="GO:0050661">
    <property type="term" value="F:NADP binding"/>
    <property type="evidence" value="ECO:0007669"/>
    <property type="project" value="InterPro"/>
</dbReference>
<organism evidence="6">
    <name type="scientific">Chaetoceros debilis</name>
    <dbReference type="NCBI Taxonomy" id="122233"/>
    <lineage>
        <taxon>Eukaryota</taxon>
        <taxon>Sar</taxon>
        <taxon>Stramenopiles</taxon>
        <taxon>Ochrophyta</taxon>
        <taxon>Bacillariophyta</taxon>
        <taxon>Coscinodiscophyceae</taxon>
        <taxon>Chaetocerotophycidae</taxon>
        <taxon>Chaetocerotales</taxon>
        <taxon>Chaetocerotaceae</taxon>
        <taxon>Chaetoceros</taxon>
    </lineage>
</organism>
<dbReference type="Gene3D" id="3.50.50.60">
    <property type="entry name" value="FAD/NAD(P)-binding domain"/>
    <property type="match status" value="2"/>
</dbReference>
<dbReference type="InterPro" id="IPR050346">
    <property type="entry name" value="FMO-like"/>
</dbReference>
<dbReference type="InterPro" id="IPR036188">
    <property type="entry name" value="FAD/NAD-bd_sf"/>
</dbReference>
<dbReference type="Pfam" id="PF00743">
    <property type="entry name" value="FMO-like"/>
    <property type="match status" value="1"/>
</dbReference>
<keyword evidence="4" id="KW-0560">Oxidoreductase</keyword>
<feature type="compositionally biased region" description="Low complexity" evidence="5">
    <location>
        <begin position="82"/>
        <end position="96"/>
    </location>
</feature>
<accession>A0A7S3VAU8</accession>